<evidence type="ECO:0000313" key="3">
    <source>
        <dbReference type="EMBL" id="MEQ2159685.1"/>
    </source>
</evidence>
<dbReference type="Pfam" id="PF03359">
    <property type="entry name" value="GKAP"/>
    <property type="match status" value="1"/>
</dbReference>
<evidence type="ECO:0000313" key="4">
    <source>
        <dbReference type="Proteomes" id="UP001476798"/>
    </source>
</evidence>
<dbReference type="PANTHER" id="PTHR12353">
    <property type="entry name" value="DISKS LARGE-ASSOCIATED PROTEIN DAP SAP90/PSD-95-ASSOCIATED PROTEIN"/>
    <property type="match status" value="1"/>
</dbReference>
<dbReference type="InterPro" id="IPR005026">
    <property type="entry name" value="SAPAP"/>
</dbReference>
<dbReference type="PANTHER" id="PTHR12353:SF4">
    <property type="entry name" value="DISKS LARGE-ASSOCIATED PROTEIN 3"/>
    <property type="match status" value="1"/>
</dbReference>
<feature type="compositionally biased region" description="Polar residues" evidence="2">
    <location>
        <begin position="127"/>
        <end position="143"/>
    </location>
</feature>
<organism evidence="3 4">
    <name type="scientific">Goodea atripinnis</name>
    <dbReference type="NCBI Taxonomy" id="208336"/>
    <lineage>
        <taxon>Eukaryota</taxon>
        <taxon>Metazoa</taxon>
        <taxon>Chordata</taxon>
        <taxon>Craniata</taxon>
        <taxon>Vertebrata</taxon>
        <taxon>Euteleostomi</taxon>
        <taxon>Actinopterygii</taxon>
        <taxon>Neopterygii</taxon>
        <taxon>Teleostei</taxon>
        <taxon>Neoteleostei</taxon>
        <taxon>Acanthomorphata</taxon>
        <taxon>Ovalentaria</taxon>
        <taxon>Atherinomorphae</taxon>
        <taxon>Cyprinodontiformes</taxon>
        <taxon>Goodeidae</taxon>
        <taxon>Goodea</taxon>
    </lineage>
</organism>
<protein>
    <submittedName>
        <fullName evidence="3">Uncharacterized protein</fullName>
    </submittedName>
</protein>
<feature type="region of interest" description="Disordered" evidence="2">
    <location>
        <begin position="52"/>
        <end position="153"/>
    </location>
</feature>
<proteinExistence type="inferred from homology"/>
<evidence type="ECO:0000256" key="1">
    <source>
        <dbReference type="ARBA" id="ARBA00008839"/>
    </source>
</evidence>
<dbReference type="Proteomes" id="UP001476798">
    <property type="component" value="Unassembled WGS sequence"/>
</dbReference>
<dbReference type="EMBL" id="JAHRIO010003024">
    <property type="protein sequence ID" value="MEQ2159685.1"/>
    <property type="molecule type" value="Genomic_DNA"/>
</dbReference>
<name>A0ABV0MKT3_9TELE</name>
<feature type="compositionally biased region" description="Polar residues" evidence="2">
    <location>
        <begin position="196"/>
        <end position="207"/>
    </location>
</feature>
<evidence type="ECO:0000256" key="2">
    <source>
        <dbReference type="SAM" id="MobiDB-lite"/>
    </source>
</evidence>
<feature type="compositionally biased region" description="Polar residues" evidence="2">
    <location>
        <begin position="68"/>
        <end position="92"/>
    </location>
</feature>
<feature type="region of interest" description="Disordered" evidence="2">
    <location>
        <begin position="172"/>
        <end position="244"/>
    </location>
</feature>
<accession>A0ABV0MKT3</accession>
<sequence>MFGEVESQAVEALDLPGVFRTRSHSYVRAIQAGCSQDDDCLSVFSMSGPQGNIKGGVGAPPPLPPRMSKSSLSVRAQSSTESTQDAYFQSAGQMAPGSGPARPKQHSNSVDLGSEGPSGRTSRGGYYTSSGPSRSRQYSNSAESLDGVRGSRELVPYGGGPAVGVRAKHSCSADNLLEGPTRPARERDSRFGGSLGKSSSLPQNNMILSKVGGQDDGRGGRKWRPSIARSNSVTASVQADLDPEGLPGLSVAVPTQDKSLQFGCSFQRHSSEPESASQYTECHRTVHTQGQWGYREVGQCQNSS</sequence>
<comment type="similarity">
    <text evidence="1">Belongs to the SAPAP family.</text>
</comment>
<reference evidence="3 4" key="1">
    <citation type="submission" date="2021-06" db="EMBL/GenBank/DDBJ databases">
        <authorList>
            <person name="Palmer J.M."/>
        </authorList>
    </citation>
    <scope>NUCLEOTIDE SEQUENCE [LARGE SCALE GENOMIC DNA]</scope>
    <source>
        <strain evidence="3 4">GA_2019</strain>
        <tissue evidence="3">Muscle</tissue>
    </source>
</reference>
<comment type="caution">
    <text evidence="3">The sequence shown here is derived from an EMBL/GenBank/DDBJ whole genome shotgun (WGS) entry which is preliminary data.</text>
</comment>
<feature type="compositionally biased region" description="Polar residues" evidence="2">
    <location>
        <begin position="228"/>
        <end position="237"/>
    </location>
</feature>
<gene>
    <name evidence="3" type="ORF">GOODEAATRI_025563</name>
</gene>
<keyword evidence="4" id="KW-1185">Reference proteome</keyword>